<organism evidence="1 2">
    <name type="scientific">Polychaeton citri CBS 116435</name>
    <dbReference type="NCBI Taxonomy" id="1314669"/>
    <lineage>
        <taxon>Eukaryota</taxon>
        <taxon>Fungi</taxon>
        <taxon>Dikarya</taxon>
        <taxon>Ascomycota</taxon>
        <taxon>Pezizomycotina</taxon>
        <taxon>Dothideomycetes</taxon>
        <taxon>Dothideomycetidae</taxon>
        <taxon>Capnodiales</taxon>
        <taxon>Capnodiaceae</taxon>
        <taxon>Polychaeton</taxon>
    </lineage>
</organism>
<dbReference type="EMBL" id="MU003777">
    <property type="protein sequence ID" value="KAF2723234.1"/>
    <property type="molecule type" value="Genomic_DNA"/>
</dbReference>
<dbReference type="AlphaFoldDB" id="A0A9P4QB98"/>
<comment type="caution">
    <text evidence="1">The sequence shown here is derived from an EMBL/GenBank/DDBJ whole genome shotgun (WGS) entry which is preliminary data.</text>
</comment>
<accession>A0A9P4QB98</accession>
<reference evidence="1" key="1">
    <citation type="journal article" date="2020" name="Stud. Mycol.">
        <title>101 Dothideomycetes genomes: a test case for predicting lifestyles and emergence of pathogens.</title>
        <authorList>
            <person name="Haridas S."/>
            <person name="Albert R."/>
            <person name="Binder M."/>
            <person name="Bloem J."/>
            <person name="Labutti K."/>
            <person name="Salamov A."/>
            <person name="Andreopoulos B."/>
            <person name="Baker S."/>
            <person name="Barry K."/>
            <person name="Bills G."/>
            <person name="Bluhm B."/>
            <person name="Cannon C."/>
            <person name="Castanera R."/>
            <person name="Culley D."/>
            <person name="Daum C."/>
            <person name="Ezra D."/>
            <person name="Gonzalez J."/>
            <person name="Henrissat B."/>
            <person name="Kuo A."/>
            <person name="Liang C."/>
            <person name="Lipzen A."/>
            <person name="Lutzoni F."/>
            <person name="Magnuson J."/>
            <person name="Mondo S."/>
            <person name="Nolan M."/>
            <person name="Ohm R."/>
            <person name="Pangilinan J."/>
            <person name="Park H.-J."/>
            <person name="Ramirez L."/>
            <person name="Alfaro M."/>
            <person name="Sun H."/>
            <person name="Tritt A."/>
            <person name="Yoshinaga Y."/>
            <person name="Zwiers L.-H."/>
            <person name="Turgeon B."/>
            <person name="Goodwin S."/>
            <person name="Spatafora J."/>
            <person name="Crous P."/>
            <person name="Grigoriev I."/>
        </authorList>
    </citation>
    <scope>NUCLEOTIDE SEQUENCE</scope>
    <source>
        <strain evidence="1">CBS 116435</strain>
    </source>
</reference>
<gene>
    <name evidence="1" type="ORF">K431DRAFT_301833</name>
</gene>
<evidence type="ECO:0000313" key="1">
    <source>
        <dbReference type="EMBL" id="KAF2723234.1"/>
    </source>
</evidence>
<dbReference type="Proteomes" id="UP000799441">
    <property type="component" value="Unassembled WGS sequence"/>
</dbReference>
<dbReference type="OrthoDB" id="5402392at2759"/>
<sequence length="441" mass="48609">MELTACPEPKLSEALAPFIKSRQEVSAIRQALHAQLESQLCLEKDNHLTISNLGNTEVKNPAYDRNGLSGVRQAYINALEANRAAQAKLEALKIEVQELNPSGTVHQRSGSESLPTAHLMLLLRQRERMRRLKVLKGAYNEIEQQASRNASIHLDDLVEDSIGTQPLLPTTQATGSEKLAEVEEIVLDLKKATLKTKRKLDLMKVDDEAAVGRDHTESSQDAKLYALKQAHTFMVKWVEDRLASISQVGLAHQETEEDHTTLMGEEKPRICEAKEIQSMYQSYLDARQRLVQAVGSSPSQSAGPADVSTRQRETSLLQHTVAKVPPSVVVLPYVRALSSYKQEAAALQEQSSFARRQLATSDDAAARLLKRLADESHLVQYGALSGQDWRNAAADMGQTDKDLISEYLELGNTSATEASRTLVNIGEIPKALELMAKSTAS</sequence>
<proteinExistence type="predicted"/>
<evidence type="ECO:0000313" key="2">
    <source>
        <dbReference type="Proteomes" id="UP000799441"/>
    </source>
</evidence>
<name>A0A9P4QB98_9PEZI</name>
<keyword evidence="2" id="KW-1185">Reference proteome</keyword>
<protein>
    <submittedName>
        <fullName evidence="1">Uncharacterized protein</fullName>
    </submittedName>
</protein>